<keyword evidence="2" id="KW-1185">Reference proteome</keyword>
<dbReference type="eggNOG" id="ENOG502ZJDY">
    <property type="taxonomic scope" value="Bacteria"/>
</dbReference>
<accession>L8JR50</accession>
<name>L8JR50_9BACT</name>
<dbReference type="Proteomes" id="UP000011135">
    <property type="component" value="Unassembled WGS sequence"/>
</dbReference>
<evidence type="ECO:0000313" key="1">
    <source>
        <dbReference type="EMBL" id="ELR71335.1"/>
    </source>
</evidence>
<protein>
    <recommendedName>
        <fullName evidence="3">Addiction module component, TIGR02574 family</fullName>
    </recommendedName>
</protein>
<dbReference type="STRING" id="1237149.C900_02836"/>
<dbReference type="Pfam" id="PF09720">
    <property type="entry name" value="Unstab_antitox"/>
    <property type="match status" value="1"/>
</dbReference>
<comment type="caution">
    <text evidence="1">The sequence shown here is derived from an EMBL/GenBank/DDBJ whole genome shotgun (WGS) entry which is preliminary data.</text>
</comment>
<evidence type="ECO:0008006" key="3">
    <source>
        <dbReference type="Google" id="ProtNLM"/>
    </source>
</evidence>
<proteinExistence type="predicted"/>
<gene>
    <name evidence="1" type="ORF">C900_02836</name>
</gene>
<evidence type="ECO:0000313" key="2">
    <source>
        <dbReference type="Proteomes" id="UP000011135"/>
    </source>
</evidence>
<dbReference type="AlphaFoldDB" id="L8JR50"/>
<organism evidence="1 2">
    <name type="scientific">Fulvivirga imtechensis AK7</name>
    <dbReference type="NCBI Taxonomy" id="1237149"/>
    <lineage>
        <taxon>Bacteria</taxon>
        <taxon>Pseudomonadati</taxon>
        <taxon>Bacteroidota</taxon>
        <taxon>Cytophagia</taxon>
        <taxon>Cytophagales</taxon>
        <taxon>Fulvivirgaceae</taxon>
        <taxon>Fulvivirga</taxon>
    </lineage>
</organism>
<dbReference type="InterPro" id="IPR013406">
    <property type="entry name" value="CHP02574_addiction_mod"/>
</dbReference>
<dbReference type="EMBL" id="AMZN01000042">
    <property type="protein sequence ID" value="ELR71335.1"/>
    <property type="molecule type" value="Genomic_DNA"/>
</dbReference>
<reference evidence="1 2" key="1">
    <citation type="submission" date="2012-12" db="EMBL/GenBank/DDBJ databases">
        <title>Genome assembly of Fulvivirga imtechensis AK7.</title>
        <authorList>
            <person name="Nupur N."/>
            <person name="Khatri I."/>
            <person name="Kumar R."/>
            <person name="Subramanian S."/>
            <person name="Pinnaka A."/>
        </authorList>
    </citation>
    <scope>NUCLEOTIDE SEQUENCE [LARGE SCALE GENOMIC DNA]</scope>
    <source>
        <strain evidence="1 2">AK7</strain>
    </source>
</reference>
<sequence>MLYLQSHDNPIAMNTVILRKELQDYISKADERFIQLVYGMMQADKSSGLLLSEAEREELDKRIARHKKGESKSYSWDEVKKRLQG</sequence>